<gene>
    <name evidence="2" type="ORF">OVA965_LOCUS38127</name>
    <name evidence="3" type="ORF">TMI583_LOCUS39284</name>
</gene>
<dbReference type="Proteomes" id="UP000682733">
    <property type="component" value="Unassembled WGS sequence"/>
</dbReference>
<accession>A0A8S2FPC7</accession>
<evidence type="ECO:0000256" key="1">
    <source>
        <dbReference type="SAM" id="MobiDB-lite"/>
    </source>
</evidence>
<feature type="non-terminal residue" evidence="2">
    <location>
        <position position="1"/>
    </location>
</feature>
<dbReference type="AlphaFoldDB" id="A0A8S2FPC7"/>
<name>A0A8S2FPC7_9BILA</name>
<protein>
    <submittedName>
        <fullName evidence="2">Uncharacterized protein</fullName>
    </submittedName>
</protein>
<sequence>LPQLNSKELNDFFSTLDASRSHTNTQEVEPPRVSSTDIDLRHEEPQMLNSMMVASTLEENLKRHVEQDLTCPGPVAVRRTGLVIIDNEEYEENLLNELVITDSDVFHDARFLLRYTQKNTFDTYGQQA</sequence>
<proteinExistence type="predicted"/>
<comment type="caution">
    <text evidence="2">The sequence shown here is derived from an EMBL/GenBank/DDBJ whole genome shotgun (WGS) entry which is preliminary data.</text>
</comment>
<dbReference type="EMBL" id="CAJOBA010059364">
    <property type="protein sequence ID" value="CAF4315236.1"/>
    <property type="molecule type" value="Genomic_DNA"/>
</dbReference>
<dbReference type="EMBL" id="CAJNOK010037154">
    <property type="protein sequence ID" value="CAF1528439.1"/>
    <property type="molecule type" value="Genomic_DNA"/>
</dbReference>
<organism evidence="2 4">
    <name type="scientific">Didymodactylos carnosus</name>
    <dbReference type="NCBI Taxonomy" id="1234261"/>
    <lineage>
        <taxon>Eukaryota</taxon>
        <taxon>Metazoa</taxon>
        <taxon>Spiralia</taxon>
        <taxon>Gnathifera</taxon>
        <taxon>Rotifera</taxon>
        <taxon>Eurotatoria</taxon>
        <taxon>Bdelloidea</taxon>
        <taxon>Philodinida</taxon>
        <taxon>Philodinidae</taxon>
        <taxon>Didymodactylos</taxon>
    </lineage>
</organism>
<dbReference type="Proteomes" id="UP000677228">
    <property type="component" value="Unassembled WGS sequence"/>
</dbReference>
<reference evidence="2" key="1">
    <citation type="submission" date="2021-02" db="EMBL/GenBank/DDBJ databases">
        <authorList>
            <person name="Nowell W R."/>
        </authorList>
    </citation>
    <scope>NUCLEOTIDE SEQUENCE</scope>
</reference>
<feature type="region of interest" description="Disordered" evidence="1">
    <location>
        <begin position="15"/>
        <end position="36"/>
    </location>
</feature>
<evidence type="ECO:0000313" key="2">
    <source>
        <dbReference type="EMBL" id="CAF1528439.1"/>
    </source>
</evidence>
<evidence type="ECO:0000313" key="4">
    <source>
        <dbReference type="Proteomes" id="UP000677228"/>
    </source>
</evidence>
<evidence type="ECO:0000313" key="3">
    <source>
        <dbReference type="EMBL" id="CAF4315236.1"/>
    </source>
</evidence>